<dbReference type="InterPro" id="IPR058748">
    <property type="entry name" value="PglY_5th"/>
</dbReference>
<dbReference type="InterPro" id="IPR058747">
    <property type="entry name" value="PglY_C"/>
</dbReference>
<name>A0ABP8CLH5_9ACTN</name>
<evidence type="ECO:0000313" key="4">
    <source>
        <dbReference type="Proteomes" id="UP001501710"/>
    </source>
</evidence>
<accession>A0ABP8CLH5</accession>
<dbReference type="RefSeq" id="WP_344905166.1">
    <property type="nucleotide sequence ID" value="NZ_BAABAS010000026.1"/>
</dbReference>
<keyword evidence="4" id="KW-1185">Reference proteome</keyword>
<feature type="domain" description="ATPase PglY 5th" evidence="1">
    <location>
        <begin position="843"/>
        <end position="941"/>
    </location>
</feature>
<evidence type="ECO:0000259" key="2">
    <source>
        <dbReference type="Pfam" id="PF26382"/>
    </source>
</evidence>
<dbReference type="Proteomes" id="UP001501710">
    <property type="component" value="Unassembled WGS sequence"/>
</dbReference>
<evidence type="ECO:0000313" key="3">
    <source>
        <dbReference type="EMBL" id="GAA4240589.1"/>
    </source>
</evidence>
<organism evidence="3 4">
    <name type="scientific">Actinomadura meridiana</name>
    <dbReference type="NCBI Taxonomy" id="559626"/>
    <lineage>
        <taxon>Bacteria</taxon>
        <taxon>Bacillati</taxon>
        <taxon>Actinomycetota</taxon>
        <taxon>Actinomycetes</taxon>
        <taxon>Streptosporangiales</taxon>
        <taxon>Thermomonosporaceae</taxon>
        <taxon>Actinomadura</taxon>
    </lineage>
</organism>
<proteinExistence type="predicted"/>
<reference evidence="4" key="1">
    <citation type="journal article" date="2019" name="Int. J. Syst. Evol. Microbiol.">
        <title>The Global Catalogue of Microorganisms (GCM) 10K type strain sequencing project: providing services to taxonomists for standard genome sequencing and annotation.</title>
        <authorList>
            <consortium name="The Broad Institute Genomics Platform"/>
            <consortium name="The Broad Institute Genome Sequencing Center for Infectious Disease"/>
            <person name="Wu L."/>
            <person name="Ma J."/>
        </authorList>
    </citation>
    <scope>NUCLEOTIDE SEQUENCE [LARGE SCALE GENOMIC DNA]</scope>
    <source>
        <strain evidence="4">JCM 17440</strain>
    </source>
</reference>
<evidence type="ECO:0008006" key="5">
    <source>
        <dbReference type="Google" id="ProtNLM"/>
    </source>
</evidence>
<comment type="caution">
    <text evidence="3">The sequence shown here is derived from an EMBL/GenBank/DDBJ whole genome shotgun (WGS) entry which is preliminary data.</text>
</comment>
<evidence type="ECO:0000259" key="1">
    <source>
        <dbReference type="Pfam" id="PF26381"/>
    </source>
</evidence>
<feature type="domain" description="ATPase PglY C-terminal" evidence="2">
    <location>
        <begin position="985"/>
        <end position="1161"/>
    </location>
</feature>
<dbReference type="EMBL" id="BAABAS010000026">
    <property type="protein sequence ID" value="GAA4240589.1"/>
    <property type="molecule type" value="Genomic_DNA"/>
</dbReference>
<dbReference type="Pfam" id="PF26382">
    <property type="entry name" value="BREX_PglY_6th"/>
    <property type="match status" value="1"/>
</dbReference>
<sequence>MAVRLLRDLIDIPERVLAGDFVLMLAKGVETDSTLRDYVVTKQLEGCFAEALGIIQSTVEGRQSRAVYLDGSFGSGKSHFMAVLHAILRGEPEALRKDGLKDVVRDHRGWLADRKFLLVPFHMIEAVSLESAVLGGYVRHVRELRPDAPLPAVYRDEGLLADARELRATLGDEAFIAGMSTGTAEEQEWDAVGWTSAQLDAALAAPPGDDERRRLVGDLVATHFRRYADAVSGTDSFIELDRGLAEISRHAKEVLGYDAIVLLLDELVLWLSGYIGNIERVQAEAQKVSKLVESAEHNRPAPIISFVPRQRDLRELVGRDVAGATTASLFDTLKYWDGRFDTIKLEDRNLPAVVKARLLRPKNAEAREALDTAFERITNARSDVWEALLDAQGGASDADAFRATYPFSPAFLHAMVDISSALQRQRTALKLMQQLLVDYRDILPVGQLMPLGAIYDVLARGSDRPFTDKLRGEFEQAKNFYTGRLLPYLLDKHGLTAEQVADLPSRHAFRADDLVVKTLLLAALVPNVPALRTLTAGRLAALNHGSIITMLPGQDRVMVAKTLRDLAGEFGEFQVSGGDDPTVEVSLIRVDTAGILRSVVNVDDDAAKRRLVKAMLWQEFGAQDKGEFVTSRPIVWKGTERVVELVFGNVRDRERLPDEQFEPEMPGALRVVVDYPFDEGDKGPAEDRRRLQSLQEKPDPPLTLAWVPSFLSRARLVELGDLIRINYLLERADRLDELTATLSVSDREHARNQLRNRQAALSEKFRAALRRAYGLASPEEADLGARSDDPVIALDSRLEPRIPAGVEFGEALQRLAGQLLDHAYPKHPDFDPTGRRHVIRRGELSTVLRTVEEAVQNRIGRLEVPRTDLPVLKRIAHPAQIATVSEVFVLRDDWKMLLGRRAAHSGRPVQEVTVHDVRAWILAEQPGLPPLIVDLITACYALQDNRSWFRSDQRIAPPEPGEIQSDMKLRRQELPSEEEFQRAGARADAIFGVVRQPVNTARAVQSMAGAVRGQAGDLLSACETLVTFLTDHRNTLGLDDDSPRLVTAKATSALLNRVAGETDPTRLLKRLASADLADEGEVYRAVLTSARSLVDVLPALQWRIIDQLPALAGVPGPKQERAAALLERLRNAARHDEYTVPLKEQLQEIENLAVDLIVEPTVPTRGLAKEDSPQVLRIENLFAGARRRGKGNSRARVVSAREVARVAEELCEDADANPDATFEITWRIVE</sequence>
<dbReference type="Pfam" id="PF26381">
    <property type="entry name" value="BREX_PglY_5th"/>
    <property type="match status" value="1"/>
</dbReference>
<gene>
    <name evidence="3" type="ORF">GCM10022254_65860</name>
</gene>
<protein>
    <recommendedName>
        <fullName evidence="5">Phage resistance protein</fullName>
    </recommendedName>
</protein>